<proteinExistence type="predicted"/>
<feature type="compositionally biased region" description="Pro residues" evidence="1">
    <location>
        <begin position="341"/>
        <end position="351"/>
    </location>
</feature>
<feature type="compositionally biased region" description="Basic and acidic residues" evidence="1">
    <location>
        <begin position="178"/>
        <end position="192"/>
    </location>
</feature>
<sequence length="416" mass="41585">MNNSPDHERPGRERPDRDAADLGTPDHEAPADEDREPGGREHTPVDGPFTTFRPLSFGPAGPAASAEGSGADDELELRRMLRGAVQGLTPTEGSLDHLRRAVPARRARKRQAVVGMAAAALLFGTAVPALVHVAASPDTTEDFPVNAGHGQHAQDGPEGSSKSADGGGGTTGGGQDGPRTEEKSPSREDRDGTPSPHPSAEAATGSTADGTVGEGAGRVGTAAPVSTPVCQADQLGSALADLARPDPEGRVYGTFRVTNTSPTACAVGAVGAVGFATTGAADPAKVSVLRHTAGDAAAGLPDPAQEAAAPLLLQPSGSYEVKFAWVPAETCPVDGGSQEPSPEPTTPPTEEPPTTGGGTDTADTGTGTQLQRADGGLAEGGVTVTHTAEQGSPTAAATITEACAGAIYHTGVLAPS</sequence>
<feature type="compositionally biased region" description="Basic and acidic residues" evidence="1">
    <location>
        <begin position="1"/>
        <end position="44"/>
    </location>
</feature>
<dbReference type="Proteomes" id="UP001522868">
    <property type="component" value="Unassembled WGS sequence"/>
</dbReference>
<protein>
    <recommendedName>
        <fullName evidence="5">DUF4232 domain-containing protein</fullName>
    </recommendedName>
</protein>
<name>A0ABT0IFK4_9ACTN</name>
<accession>A0ABT0IFK4</accession>
<keyword evidence="2" id="KW-1133">Transmembrane helix</keyword>
<keyword evidence="2" id="KW-0472">Membrane</keyword>
<feature type="compositionally biased region" description="Gly residues" evidence="1">
    <location>
        <begin position="165"/>
        <end position="176"/>
    </location>
</feature>
<organism evidence="3 4">
    <name type="scientific">Streptomyces lichenis</name>
    <dbReference type="NCBI Taxonomy" id="2306967"/>
    <lineage>
        <taxon>Bacteria</taxon>
        <taxon>Bacillati</taxon>
        <taxon>Actinomycetota</taxon>
        <taxon>Actinomycetes</taxon>
        <taxon>Kitasatosporales</taxon>
        <taxon>Streptomycetaceae</taxon>
        <taxon>Streptomyces</taxon>
    </lineage>
</organism>
<evidence type="ECO:0008006" key="5">
    <source>
        <dbReference type="Google" id="ProtNLM"/>
    </source>
</evidence>
<feature type="region of interest" description="Disordered" evidence="1">
    <location>
        <begin position="141"/>
        <end position="220"/>
    </location>
</feature>
<keyword evidence="4" id="KW-1185">Reference proteome</keyword>
<feature type="transmembrane region" description="Helical" evidence="2">
    <location>
        <begin position="113"/>
        <end position="135"/>
    </location>
</feature>
<evidence type="ECO:0000256" key="1">
    <source>
        <dbReference type="SAM" id="MobiDB-lite"/>
    </source>
</evidence>
<keyword evidence="2" id="KW-0812">Transmembrane</keyword>
<dbReference type="EMBL" id="JALPTH010000023">
    <property type="protein sequence ID" value="MCK8680111.1"/>
    <property type="molecule type" value="Genomic_DNA"/>
</dbReference>
<feature type="region of interest" description="Disordered" evidence="1">
    <location>
        <begin position="330"/>
        <end position="380"/>
    </location>
</feature>
<comment type="caution">
    <text evidence="3">The sequence shown here is derived from an EMBL/GenBank/DDBJ whole genome shotgun (WGS) entry which is preliminary data.</text>
</comment>
<reference evidence="3 4" key="1">
    <citation type="submission" date="2022-04" db="EMBL/GenBank/DDBJ databases">
        <title>Streptomyces sp. nov. LCR6-01 isolated from Lichen of Dirinaria sp.</title>
        <authorList>
            <person name="Kanchanasin P."/>
            <person name="Tanasupawat S."/>
            <person name="Phongsopitanun W."/>
        </authorList>
    </citation>
    <scope>NUCLEOTIDE SEQUENCE [LARGE SCALE GENOMIC DNA]</scope>
    <source>
        <strain evidence="3 4">LCR6-01</strain>
    </source>
</reference>
<evidence type="ECO:0000313" key="4">
    <source>
        <dbReference type="Proteomes" id="UP001522868"/>
    </source>
</evidence>
<feature type="compositionally biased region" description="Low complexity" evidence="1">
    <location>
        <begin position="58"/>
        <end position="69"/>
    </location>
</feature>
<dbReference type="RefSeq" id="WP_248635917.1">
    <property type="nucleotide sequence ID" value="NZ_JALPTH010000023.1"/>
</dbReference>
<feature type="region of interest" description="Disordered" evidence="1">
    <location>
        <begin position="1"/>
        <end position="72"/>
    </location>
</feature>
<evidence type="ECO:0000313" key="3">
    <source>
        <dbReference type="EMBL" id="MCK8680111.1"/>
    </source>
</evidence>
<evidence type="ECO:0000256" key="2">
    <source>
        <dbReference type="SAM" id="Phobius"/>
    </source>
</evidence>
<gene>
    <name evidence="3" type="ORF">M1O15_22475</name>
</gene>